<dbReference type="InterPro" id="IPR036942">
    <property type="entry name" value="Beta-barrel_TonB_sf"/>
</dbReference>
<evidence type="ECO:0000256" key="8">
    <source>
        <dbReference type="ARBA" id="ARBA00023004"/>
    </source>
</evidence>
<evidence type="ECO:0000256" key="2">
    <source>
        <dbReference type="ARBA" id="ARBA00009810"/>
    </source>
</evidence>
<evidence type="ECO:0000256" key="10">
    <source>
        <dbReference type="ARBA" id="ARBA00023077"/>
    </source>
</evidence>
<evidence type="ECO:0000256" key="17">
    <source>
        <dbReference type="SAM" id="SignalP"/>
    </source>
</evidence>
<dbReference type="InterPro" id="IPR010105">
    <property type="entry name" value="TonB_sidphr_rcpt"/>
</dbReference>
<evidence type="ECO:0000256" key="14">
    <source>
        <dbReference type="PROSITE-ProRule" id="PRU01360"/>
    </source>
</evidence>
<keyword evidence="10 15" id="KW-0798">TonB box</keyword>
<evidence type="ECO:0000256" key="1">
    <source>
        <dbReference type="ARBA" id="ARBA00004571"/>
    </source>
</evidence>
<evidence type="ECO:0000256" key="4">
    <source>
        <dbReference type="ARBA" id="ARBA00022452"/>
    </source>
</evidence>
<keyword evidence="6 14" id="KW-0812">Transmembrane</keyword>
<feature type="region of interest" description="Disordered" evidence="16">
    <location>
        <begin position="461"/>
        <end position="480"/>
    </location>
</feature>
<dbReference type="CDD" id="cd01347">
    <property type="entry name" value="ligand_gated_channel"/>
    <property type="match status" value="1"/>
</dbReference>
<evidence type="ECO:0000256" key="11">
    <source>
        <dbReference type="ARBA" id="ARBA00023136"/>
    </source>
</evidence>
<accession>A0ABX0W315</accession>
<dbReference type="InterPro" id="IPR039426">
    <property type="entry name" value="TonB-dep_rcpt-like"/>
</dbReference>
<evidence type="ECO:0000256" key="13">
    <source>
        <dbReference type="ARBA" id="ARBA00023237"/>
    </source>
</evidence>
<evidence type="ECO:0000259" key="18">
    <source>
        <dbReference type="Pfam" id="PF00593"/>
    </source>
</evidence>
<keyword evidence="21" id="KW-1185">Reference proteome</keyword>
<sequence>MKRSSSLARVMGHTAMIALMTAPAFAQDVIDLQEITVDVVVDDGTGPAEGANPATLSGTKTAAPLTEVPQSVSVVGSDTLIQQNARKVDEALAYTPGVQAAPYGYDSDTNWFFVRGFAATATGAFVDGLQNFSYGFGGFYVDPYQLERVEVVRGASSALYGGSNPGGLVNMTTKRPTGEETREVETGIDSDGGAWVATDINTTRNGVDYRLTARAAQTSGNGVFEDGYRGFIAPSATFQTANGELNVSASYTNIQEDHVGNSWLPYVGTVEEADFGYIARDFNSGEPGYDWYDREQFTLGAEYTGALGEWALTSNNRFSYADVSEGSVYAYGYNGYSATPTDADNTLSRIKFDHFTETTSFASDNRIENTYVTGGMEHDLMFGLDLRTVEIDQVQSSVAWPDAATTLSASDPQYGAAQPDTSPYADNVINQTQVGLYAQDQIRFGDGWIATLTGRQDWVETTASEDRTSGAAGSNREDSEFSGRVAIAKEMANGWTPYASISTYFLPQIETSSAGADITPETGEQREIGAKWASADGSSFVGVSAFQIDRTGIVQSTWNGAGYDYTQLGEVRSTGFELEANHDFGNGVKAQLALTTMDVEVRDDANAALVGKTPYATIEDQASLHFKWTPTALPALTLNGGVRYSGASWADNANTQAVPAVTLYDAGANYAFNDSWSANLAVTNLADTTYVASCQTNLNCFYGEGRNVSLAVRHSF</sequence>
<evidence type="ECO:0000256" key="15">
    <source>
        <dbReference type="RuleBase" id="RU003357"/>
    </source>
</evidence>
<proteinExistence type="inferred from homology"/>
<keyword evidence="12 20" id="KW-0675">Receptor</keyword>
<evidence type="ECO:0000256" key="3">
    <source>
        <dbReference type="ARBA" id="ARBA00022448"/>
    </source>
</evidence>
<dbReference type="InterPro" id="IPR000531">
    <property type="entry name" value="Beta-barrel_TonB"/>
</dbReference>
<dbReference type="SUPFAM" id="SSF56935">
    <property type="entry name" value="Porins"/>
    <property type="match status" value="1"/>
</dbReference>
<dbReference type="PANTHER" id="PTHR32552">
    <property type="entry name" value="FERRICHROME IRON RECEPTOR-RELATED"/>
    <property type="match status" value="1"/>
</dbReference>
<evidence type="ECO:0000256" key="9">
    <source>
        <dbReference type="ARBA" id="ARBA00023065"/>
    </source>
</evidence>
<keyword evidence="13 14" id="KW-0998">Cell outer membrane</keyword>
<keyword evidence="8" id="KW-0408">Iron</keyword>
<keyword evidence="4 14" id="KW-1134">Transmembrane beta strand</keyword>
<dbReference type="Pfam" id="PF07715">
    <property type="entry name" value="Plug"/>
    <property type="match status" value="1"/>
</dbReference>
<evidence type="ECO:0000256" key="12">
    <source>
        <dbReference type="ARBA" id="ARBA00023170"/>
    </source>
</evidence>
<dbReference type="RefSeq" id="WP_167638707.1">
    <property type="nucleotide sequence ID" value="NZ_JAATOP010000009.1"/>
</dbReference>
<dbReference type="EMBL" id="JAATOP010000009">
    <property type="protein sequence ID" value="NIY73317.1"/>
    <property type="molecule type" value="Genomic_DNA"/>
</dbReference>
<dbReference type="NCBIfam" id="TIGR01783">
    <property type="entry name" value="TonB-siderophor"/>
    <property type="match status" value="1"/>
</dbReference>
<protein>
    <submittedName>
        <fullName evidence="20">TonB-dependent siderophore receptor</fullName>
    </submittedName>
</protein>
<comment type="caution">
    <text evidence="20">The sequence shown here is derived from an EMBL/GenBank/DDBJ whole genome shotgun (WGS) entry which is preliminary data.</text>
</comment>
<dbReference type="Gene3D" id="2.40.170.20">
    <property type="entry name" value="TonB-dependent receptor, beta-barrel domain"/>
    <property type="match status" value="1"/>
</dbReference>
<reference evidence="20 21" key="1">
    <citation type="submission" date="2020-03" db="EMBL/GenBank/DDBJ databases">
        <title>Bacterial isolates of synthetic phycosphere.</title>
        <authorList>
            <person name="Fu H."/>
            <person name="Moran M.A."/>
        </authorList>
    </citation>
    <scope>NUCLEOTIDE SEQUENCE [LARGE SCALE GENOMIC DNA]</scope>
    <source>
        <strain evidence="20 21">HF1</strain>
    </source>
</reference>
<evidence type="ECO:0000259" key="19">
    <source>
        <dbReference type="Pfam" id="PF07715"/>
    </source>
</evidence>
<evidence type="ECO:0000313" key="20">
    <source>
        <dbReference type="EMBL" id="NIY73317.1"/>
    </source>
</evidence>
<feature type="signal peptide" evidence="17">
    <location>
        <begin position="1"/>
        <end position="26"/>
    </location>
</feature>
<keyword evidence="9" id="KW-0406">Ion transport</keyword>
<evidence type="ECO:0000256" key="6">
    <source>
        <dbReference type="ARBA" id="ARBA00022692"/>
    </source>
</evidence>
<dbReference type="Gene3D" id="2.170.130.10">
    <property type="entry name" value="TonB-dependent receptor, plug domain"/>
    <property type="match status" value="1"/>
</dbReference>
<feature type="domain" description="TonB-dependent receptor plug" evidence="19">
    <location>
        <begin position="65"/>
        <end position="167"/>
    </location>
</feature>
<organism evidence="20 21">
    <name type="scientific">Marivivens donghaensis</name>
    <dbReference type="NCBI Taxonomy" id="1699413"/>
    <lineage>
        <taxon>Bacteria</taxon>
        <taxon>Pseudomonadati</taxon>
        <taxon>Pseudomonadota</taxon>
        <taxon>Alphaproteobacteria</taxon>
        <taxon>Rhodobacterales</taxon>
        <taxon>Paracoccaceae</taxon>
        <taxon>Marivivens group</taxon>
        <taxon>Marivivens</taxon>
    </lineage>
</organism>
<gene>
    <name evidence="20" type="ORF">HCZ30_12855</name>
</gene>
<evidence type="ECO:0000256" key="16">
    <source>
        <dbReference type="SAM" id="MobiDB-lite"/>
    </source>
</evidence>
<dbReference type="Proteomes" id="UP000709466">
    <property type="component" value="Unassembled WGS sequence"/>
</dbReference>
<evidence type="ECO:0000256" key="7">
    <source>
        <dbReference type="ARBA" id="ARBA00022729"/>
    </source>
</evidence>
<keyword evidence="7 17" id="KW-0732">Signal</keyword>
<evidence type="ECO:0000313" key="21">
    <source>
        <dbReference type="Proteomes" id="UP000709466"/>
    </source>
</evidence>
<keyword evidence="5" id="KW-0410">Iron transport</keyword>
<dbReference type="PROSITE" id="PS52016">
    <property type="entry name" value="TONB_DEPENDENT_REC_3"/>
    <property type="match status" value="1"/>
</dbReference>
<name>A0ABX0W315_9RHOB</name>
<dbReference type="Pfam" id="PF00593">
    <property type="entry name" value="TonB_dep_Rec_b-barrel"/>
    <property type="match status" value="1"/>
</dbReference>
<feature type="chain" id="PRO_5046442894" evidence="17">
    <location>
        <begin position="27"/>
        <end position="716"/>
    </location>
</feature>
<dbReference type="InterPro" id="IPR012910">
    <property type="entry name" value="Plug_dom"/>
</dbReference>
<feature type="domain" description="TonB-dependent receptor-like beta-barrel" evidence="18">
    <location>
        <begin position="242"/>
        <end position="685"/>
    </location>
</feature>
<keyword evidence="3 14" id="KW-0813">Transport</keyword>
<dbReference type="PANTHER" id="PTHR32552:SF68">
    <property type="entry name" value="FERRICHROME OUTER MEMBRANE TRANSPORTER_PHAGE RECEPTOR"/>
    <property type="match status" value="1"/>
</dbReference>
<comment type="similarity">
    <text evidence="2 14 15">Belongs to the TonB-dependent receptor family.</text>
</comment>
<keyword evidence="11 14" id="KW-0472">Membrane</keyword>
<dbReference type="InterPro" id="IPR037066">
    <property type="entry name" value="Plug_dom_sf"/>
</dbReference>
<comment type="subcellular location">
    <subcellularLocation>
        <location evidence="1 14">Cell outer membrane</location>
        <topology evidence="1 14">Multi-pass membrane protein</topology>
    </subcellularLocation>
</comment>
<evidence type="ECO:0000256" key="5">
    <source>
        <dbReference type="ARBA" id="ARBA00022496"/>
    </source>
</evidence>